<accession>A0A9P9IQ42</accession>
<sequence>MTTKVTAPRNRKRKDIKTATSEVGGDASQPQLPSRPQLIIPQVATPPPDRQELAATPQQQQNQHLSEKQQQQQQLVLSPRRNSFVKRESVSHDENAFAALRWRYKLPILYQPSQADTFESAFISHFVELNRGVRSNHPEIPFLTHLPEMHNNTKVPALKLSIRAASMAFYSKIHGEVQILVDSYRWYSKCLNTQRKALTTLGGTAMPTDEEVLVPVILALYEIYAGTAPTNVFQHLNAATRILDMRGPRNCSSGVSYPLFKALRISDSHRAVVFNKPSVFSKPAWMRLPFLIQPRNAHMYLADIILETPDCIALSGIDGNLNYFFSNPIPNKTNLEPLKTRTNELLTRLDQWATNYPHFLRGYTAYQFTTLDMGTPVEEPPTPESPNLILPDTFVALTAATFKAIGIILKLLLHKILQTEIDRTPGADGEAQTLTQMSDLMEESGKHAQNILEIGEFFESTHPVGFDFLRSVFPVVIVALLGTSEKQRTIARTTLDRWGAKRGLGGLCGAWIDT</sequence>
<organism evidence="2 3">
    <name type="scientific">Dendryphion nanum</name>
    <dbReference type="NCBI Taxonomy" id="256645"/>
    <lineage>
        <taxon>Eukaryota</taxon>
        <taxon>Fungi</taxon>
        <taxon>Dikarya</taxon>
        <taxon>Ascomycota</taxon>
        <taxon>Pezizomycotina</taxon>
        <taxon>Dothideomycetes</taxon>
        <taxon>Pleosporomycetidae</taxon>
        <taxon>Pleosporales</taxon>
        <taxon>Torulaceae</taxon>
        <taxon>Dendryphion</taxon>
    </lineage>
</organism>
<evidence type="ECO:0000313" key="2">
    <source>
        <dbReference type="EMBL" id="KAH7127144.1"/>
    </source>
</evidence>
<dbReference type="OrthoDB" id="3525185at2759"/>
<proteinExistence type="predicted"/>
<feature type="region of interest" description="Disordered" evidence="1">
    <location>
        <begin position="1"/>
        <end position="79"/>
    </location>
</feature>
<dbReference type="InterPro" id="IPR053178">
    <property type="entry name" value="Osmoadaptation_assoc"/>
</dbReference>
<feature type="compositionally biased region" description="Low complexity" evidence="1">
    <location>
        <begin position="58"/>
        <end position="74"/>
    </location>
</feature>
<dbReference type="AlphaFoldDB" id="A0A9P9IQ42"/>
<name>A0A9P9IQ42_9PLEO</name>
<comment type="caution">
    <text evidence="2">The sequence shown here is derived from an EMBL/GenBank/DDBJ whole genome shotgun (WGS) entry which is preliminary data.</text>
</comment>
<keyword evidence="3" id="KW-1185">Reference proteome</keyword>
<gene>
    <name evidence="2" type="ORF">B0J11DRAFT_432257</name>
</gene>
<dbReference type="EMBL" id="JAGMWT010000006">
    <property type="protein sequence ID" value="KAH7127144.1"/>
    <property type="molecule type" value="Genomic_DNA"/>
</dbReference>
<reference evidence="2" key="1">
    <citation type="journal article" date="2021" name="Nat. Commun.">
        <title>Genetic determinants of endophytism in the Arabidopsis root mycobiome.</title>
        <authorList>
            <person name="Mesny F."/>
            <person name="Miyauchi S."/>
            <person name="Thiergart T."/>
            <person name="Pickel B."/>
            <person name="Atanasova L."/>
            <person name="Karlsson M."/>
            <person name="Huettel B."/>
            <person name="Barry K.W."/>
            <person name="Haridas S."/>
            <person name="Chen C."/>
            <person name="Bauer D."/>
            <person name="Andreopoulos W."/>
            <person name="Pangilinan J."/>
            <person name="LaButti K."/>
            <person name="Riley R."/>
            <person name="Lipzen A."/>
            <person name="Clum A."/>
            <person name="Drula E."/>
            <person name="Henrissat B."/>
            <person name="Kohler A."/>
            <person name="Grigoriev I.V."/>
            <person name="Martin F.M."/>
            <person name="Hacquard S."/>
        </authorList>
    </citation>
    <scope>NUCLEOTIDE SEQUENCE</scope>
    <source>
        <strain evidence="2">MPI-CAGE-CH-0243</strain>
    </source>
</reference>
<dbReference type="PANTHER" id="PTHR38111">
    <property type="entry name" value="ZN(2)-C6 FUNGAL-TYPE DOMAIN-CONTAINING PROTEIN-RELATED"/>
    <property type="match status" value="1"/>
</dbReference>
<evidence type="ECO:0000256" key="1">
    <source>
        <dbReference type="SAM" id="MobiDB-lite"/>
    </source>
</evidence>
<dbReference type="Proteomes" id="UP000700596">
    <property type="component" value="Unassembled WGS sequence"/>
</dbReference>
<protein>
    <submittedName>
        <fullName evidence="2">Uncharacterized protein</fullName>
    </submittedName>
</protein>
<evidence type="ECO:0000313" key="3">
    <source>
        <dbReference type="Proteomes" id="UP000700596"/>
    </source>
</evidence>